<feature type="non-terminal residue" evidence="2">
    <location>
        <position position="304"/>
    </location>
</feature>
<keyword evidence="3" id="KW-1185">Reference proteome</keyword>
<sequence>NAKSAWYASVAHIRRRCHSGGNNGSTKGTAFLRNHSNDTMSNEKTHKLSIQSIAPLRHRRTRTKLRDDIMLSNPPAIVPREQAFYIYYMNRRQKRLQEELEDSVMHYKRKLQMVVEDAVWHCKRNQLWDDMLEKHVTKRETIEMTEQWKLLAHHSHDVTSVLRLVLSTSLTTTDLDNLLGYVKSESLNTYEPLLDSVVSNLNSGNFFKLLIQHFGLQKCRLFCSSVKEHLVIITPEAQQAVFLFTTQNDEPLQMKLLAKERKCYESRSLLMEAGHTVREQFDELVRCAASSAWMNLVHSSSSIN</sequence>
<dbReference type="OrthoDB" id="43547at2759"/>
<feature type="non-terminal residue" evidence="2">
    <location>
        <position position="1"/>
    </location>
</feature>
<organism evidence="2 3">
    <name type="scientific">Onchocerca flexuosa</name>
    <dbReference type="NCBI Taxonomy" id="387005"/>
    <lineage>
        <taxon>Eukaryota</taxon>
        <taxon>Metazoa</taxon>
        <taxon>Ecdysozoa</taxon>
        <taxon>Nematoda</taxon>
        <taxon>Chromadorea</taxon>
        <taxon>Rhabditida</taxon>
        <taxon>Spirurina</taxon>
        <taxon>Spiruromorpha</taxon>
        <taxon>Filarioidea</taxon>
        <taxon>Onchocercidae</taxon>
        <taxon>Onchocerca</taxon>
    </lineage>
</organism>
<feature type="region of interest" description="Disordered" evidence="1">
    <location>
        <begin position="18"/>
        <end position="46"/>
    </location>
</feature>
<evidence type="ECO:0000313" key="2">
    <source>
        <dbReference type="EMBL" id="OZC11734.1"/>
    </source>
</evidence>
<evidence type="ECO:0000256" key="1">
    <source>
        <dbReference type="SAM" id="MobiDB-lite"/>
    </source>
</evidence>
<dbReference type="Proteomes" id="UP000242913">
    <property type="component" value="Unassembled WGS sequence"/>
</dbReference>
<dbReference type="AlphaFoldDB" id="A0A238C2X0"/>
<name>A0A238C2X0_9BILA</name>
<accession>A0A238C2X0</accession>
<gene>
    <name evidence="2" type="ORF">X798_00914</name>
</gene>
<proteinExistence type="predicted"/>
<dbReference type="EMBL" id="KZ269979">
    <property type="protein sequence ID" value="OZC11734.1"/>
    <property type="molecule type" value="Genomic_DNA"/>
</dbReference>
<protein>
    <submittedName>
        <fullName evidence="2">Uncharacterized protein</fullName>
    </submittedName>
</protein>
<reference evidence="2 3" key="1">
    <citation type="submission" date="2015-12" db="EMBL/GenBank/DDBJ databases">
        <title>Draft genome of the nematode, Onchocerca flexuosa.</title>
        <authorList>
            <person name="Mitreva M."/>
        </authorList>
    </citation>
    <scope>NUCLEOTIDE SEQUENCE [LARGE SCALE GENOMIC DNA]</scope>
    <source>
        <strain evidence="2">Red Deer</strain>
    </source>
</reference>
<evidence type="ECO:0000313" key="3">
    <source>
        <dbReference type="Proteomes" id="UP000242913"/>
    </source>
</evidence>